<dbReference type="Pfam" id="PF00400">
    <property type="entry name" value="WD40"/>
    <property type="match status" value="1"/>
</dbReference>
<gene>
    <name evidence="6" type="ORF">NBG84_03455</name>
</gene>
<keyword evidence="1 3" id="KW-0853">WD repeat</keyword>
<evidence type="ECO:0000256" key="2">
    <source>
        <dbReference type="ARBA" id="ARBA00022737"/>
    </source>
</evidence>
<dbReference type="Pfam" id="PF20703">
    <property type="entry name" value="nSTAND1"/>
    <property type="match status" value="1"/>
</dbReference>
<feature type="region of interest" description="Disordered" evidence="4">
    <location>
        <begin position="149"/>
        <end position="168"/>
    </location>
</feature>
<dbReference type="InterPro" id="IPR036322">
    <property type="entry name" value="WD40_repeat_dom_sf"/>
</dbReference>
<dbReference type="SMART" id="SM00320">
    <property type="entry name" value="WD40"/>
    <property type="match status" value="1"/>
</dbReference>
<evidence type="ECO:0000259" key="5">
    <source>
        <dbReference type="Pfam" id="PF20703"/>
    </source>
</evidence>
<dbReference type="InterPro" id="IPR015943">
    <property type="entry name" value="WD40/YVTN_repeat-like_dom_sf"/>
</dbReference>
<protein>
    <recommendedName>
        <fullName evidence="5">Novel STAND NTPase 1 domain-containing protein</fullName>
    </recommendedName>
</protein>
<dbReference type="SUPFAM" id="SSF50978">
    <property type="entry name" value="WD40 repeat-like"/>
    <property type="match status" value="1"/>
</dbReference>
<feature type="repeat" description="WD" evidence="3">
    <location>
        <begin position="296"/>
        <end position="327"/>
    </location>
</feature>
<dbReference type="PROSITE" id="PS50082">
    <property type="entry name" value="WD_REPEATS_2"/>
    <property type="match status" value="1"/>
</dbReference>
<dbReference type="SUPFAM" id="SSF52540">
    <property type="entry name" value="P-loop containing nucleoside triphosphate hydrolases"/>
    <property type="match status" value="1"/>
</dbReference>
<name>A0ABT0UFI6_9ACTN</name>
<dbReference type="EMBL" id="JAMQAW010000003">
    <property type="protein sequence ID" value="MCM2387379.1"/>
    <property type="molecule type" value="Genomic_DNA"/>
</dbReference>
<accession>A0ABT0UFI6</accession>
<dbReference type="InterPro" id="IPR027417">
    <property type="entry name" value="P-loop_NTPase"/>
</dbReference>
<evidence type="ECO:0000256" key="4">
    <source>
        <dbReference type="SAM" id="MobiDB-lite"/>
    </source>
</evidence>
<evidence type="ECO:0000256" key="1">
    <source>
        <dbReference type="ARBA" id="ARBA00022574"/>
    </source>
</evidence>
<feature type="domain" description="Novel STAND NTPase 1" evidence="5">
    <location>
        <begin position="22"/>
        <end position="150"/>
    </location>
</feature>
<evidence type="ECO:0000256" key="3">
    <source>
        <dbReference type="PROSITE-ProRule" id="PRU00221"/>
    </source>
</evidence>
<reference evidence="6" key="1">
    <citation type="submission" date="2022-06" db="EMBL/GenBank/DDBJ databases">
        <title>Genome public.</title>
        <authorList>
            <person name="Sun Q."/>
        </authorList>
    </citation>
    <scope>NUCLEOTIDE SEQUENCE</scope>
    <source>
        <strain evidence="6">CWNU-1</strain>
    </source>
</reference>
<organism evidence="6 7">
    <name type="scientific">Streptomyces albipurpureus</name>
    <dbReference type="NCBI Taxonomy" id="2897419"/>
    <lineage>
        <taxon>Bacteria</taxon>
        <taxon>Bacillati</taxon>
        <taxon>Actinomycetota</taxon>
        <taxon>Actinomycetes</taxon>
        <taxon>Kitasatosporales</taxon>
        <taxon>Streptomycetaceae</taxon>
        <taxon>Streptomyces</taxon>
    </lineage>
</organism>
<dbReference type="PANTHER" id="PTHR44129">
    <property type="entry name" value="WD REPEAT-CONTAINING PROTEIN POP1"/>
    <property type="match status" value="1"/>
</dbReference>
<dbReference type="InterPro" id="IPR001680">
    <property type="entry name" value="WD40_rpt"/>
</dbReference>
<dbReference type="Gene3D" id="2.130.10.10">
    <property type="entry name" value="YVTN repeat-like/Quinoprotein amine dehydrogenase"/>
    <property type="match status" value="1"/>
</dbReference>
<dbReference type="InterPro" id="IPR049052">
    <property type="entry name" value="nSTAND1"/>
</dbReference>
<dbReference type="Proteomes" id="UP001431429">
    <property type="component" value="Unassembled WGS sequence"/>
</dbReference>
<evidence type="ECO:0000313" key="6">
    <source>
        <dbReference type="EMBL" id="MCM2387379.1"/>
    </source>
</evidence>
<sequence length="363" mass="38127">MPHRPRYCGGWSRSWKCGEVEPYRGLEAFTADDAVWFHGRDTAVESALATLAGLPRVLLLLGPSGAGKSSLVQAGLLPVLRDGAVPGSDRWLTVSTRPAGDLPARLEHAGLPGAMCDGIPAAARHRLAAEPNAERLLLIIDQFEELLTQPSTGSMPRSSTAQSPAGGDRPPICGTVLAGLLALALTAAGLAWRQQEIATTAQHEAQSRQLAAQSDTLIGTNPDLASLLAVQAYPTSPTDDATASLYRAAALPIKQILGGEEYCEVFSLKGGIHATDTSDKTVRLWDTVTGKHRHTLAGHTDTVNAAVFSPDGATLAVIGSGTVRLWDTVTMTGRDVGISSVTQANSRAESVAPWSVHTRISPT</sequence>
<evidence type="ECO:0000313" key="7">
    <source>
        <dbReference type="Proteomes" id="UP001431429"/>
    </source>
</evidence>
<dbReference type="InterPro" id="IPR050349">
    <property type="entry name" value="WD_LIS1/nudF_dynein_reg"/>
</dbReference>
<keyword evidence="2" id="KW-0677">Repeat</keyword>
<proteinExistence type="predicted"/>
<keyword evidence="7" id="KW-1185">Reference proteome</keyword>
<feature type="compositionally biased region" description="Polar residues" evidence="4">
    <location>
        <begin position="149"/>
        <end position="163"/>
    </location>
</feature>
<dbReference type="RefSeq" id="WP_250917745.1">
    <property type="nucleotide sequence ID" value="NZ_JAMQAW010000003.1"/>
</dbReference>
<comment type="caution">
    <text evidence="6">The sequence shown here is derived from an EMBL/GenBank/DDBJ whole genome shotgun (WGS) entry which is preliminary data.</text>
</comment>